<reference evidence="1 2" key="1">
    <citation type="submission" date="2017-05" db="EMBL/GenBank/DDBJ databases">
        <authorList>
            <person name="Song R."/>
            <person name="Chenine A.L."/>
            <person name="Ruprecht R.M."/>
        </authorList>
    </citation>
    <scope>NUCLEOTIDE SEQUENCE [LARGE SCALE GENOMIC DNA]</scope>
</reference>
<accession>A0A1Y0SZ48</accession>
<name>A0A1Y0SZ48_9CAUD</name>
<gene>
    <name evidence="1" type="ORF">PHABIO_305</name>
</gene>
<keyword evidence="2" id="KW-1185">Reference proteome</keyword>
<sequence>MTIMALIEKQRKDRFQFQLQACSYRVENPISNWNIEKMIMVQNREDDEIDSELEYGTLYGRTSEVNSEHINNHGRRVKFLHRELT</sequence>
<dbReference type="EMBL" id="MF042360">
    <property type="protein sequence ID" value="ARV76936.1"/>
    <property type="molecule type" value="Genomic_DNA"/>
</dbReference>
<protein>
    <submittedName>
        <fullName evidence="1">Uncharacterized protein</fullName>
    </submittedName>
</protein>
<evidence type="ECO:0000313" key="2">
    <source>
        <dbReference type="Proteomes" id="UP000225448"/>
    </source>
</evidence>
<dbReference type="Proteomes" id="UP000225448">
    <property type="component" value="Segment"/>
</dbReference>
<organism evidence="1 2">
    <name type="scientific">Pseudomonas phage Phabio</name>
    <dbReference type="NCBI Taxonomy" id="2006668"/>
    <lineage>
        <taxon>Viruses</taxon>
        <taxon>Duplodnaviria</taxon>
        <taxon>Heunggongvirae</taxon>
        <taxon>Uroviricota</taxon>
        <taxon>Caudoviricetes</taxon>
        <taxon>Chimalliviridae</taxon>
        <taxon>Phabiovirus</taxon>
        <taxon>Phabiovirus phabio</taxon>
    </lineage>
</organism>
<evidence type="ECO:0000313" key="1">
    <source>
        <dbReference type="EMBL" id="ARV76936.1"/>
    </source>
</evidence>
<proteinExistence type="predicted"/>